<dbReference type="EMBL" id="LN899823">
    <property type="protein sequence ID" value="CUV23648.1"/>
    <property type="molecule type" value="Genomic_DNA"/>
</dbReference>
<feature type="region of interest" description="Disordered" evidence="1">
    <location>
        <begin position="71"/>
        <end position="125"/>
    </location>
</feature>
<reference evidence="3" key="1">
    <citation type="submission" date="2015-10" db="EMBL/GenBank/DDBJ databases">
        <authorList>
            <person name="Gilbert D.G."/>
        </authorList>
    </citation>
    <scope>NUCLEOTIDE SEQUENCE</scope>
    <source>
        <strain evidence="3">Phyl III-seqv23</strain>
    </source>
</reference>
<evidence type="ECO:0000313" key="2">
    <source>
        <dbReference type="EMBL" id="CUV23648.1"/>
    </source>
</evidence>
<sequence>MATIRQRGSYWEARVRRRGWPTLSRSFPTKSDARAWATVIESEMERGIYIDRTEAEKNTLGDLLQRSAVEVSSQKKAGSRNGTGLLPFFGIRSPRRRLPPCLGSSRRSGGTSASKRCQARRPTGT</sequence>
<accession>A0A0S4VUS5</accession>
<dbReference type="AlphaFoldDB" id="A0A0S4VUS5"/>
<proteinExistence type="predicted"/>
<gene>
    <name evidence="4" type="ORF">RD1301_v1_650026</name>
    <name evidence="2" type="ORF">RUN1744_v1_420056</name>
    <name evidence="3" type="ORF">TF3108_v1_110026</name>
</gene>
<dbReference type="EMBL" id="LN899822">
    <property type="protein sequence ID" value="CUV59988.1"/>
    <property type="molecule type" value="Genomic_DNA"/>
</dbReference>
<feature type="compositionally biased region" description="Low complexity" evidence="1">
    <location>
        <begin position="103"/>
        <end position="116"/>
    </location>
</feature>
<evidence type="ECO:0008006" key="5">
    <source>
        <dbReference type="Google" id="ProtNLM"/>
    </source>
</evidence>
<feature type="compositionally biased region" description="Polar residues" evidence="1">
    <location>
        <begin position="71"/>
        <end position="82"/>
    </location>
</feature>
<evidence type="ECO:0000256" key="1">
    <source>
        <dbReference type="SAM" id="MobiDB-lite"/>
    </source>
</evidence>
<evidence type="ECO:0000313" key="4">
    <source>
        <dbReference type="EMBL" id="CUV59988.1"/>
    </source>
</evidence>
<name>A0A0S4VUS5_RALSL</name>
<dbReference type="EMBL" id="LN899826">
    <property type="protein sequence ID" value="CUV38310.1"/>
    <property type="molecule type" value="Genomic_DNA"/>
</dbReference>
<protein>
    <recommendedName>
        <fullName evidence="5">Integrase</fullName>
    </recommendedName>
</protein>
<evidence type="ECO:0000313" key="3">
    <source>
        <dbReference type="EMBL" id="CUV38310.1"/>
    </source>
</evidence>
<organism evidence="3">
    <name type="scientific">Ralstonia solanacearum</name>
    <name type="common">Pseudomonas solanacearum</name>
    <dbReference type="NCBI Taxonomy" id="305"/>
    <lineage>
        <taxon>Bacteria</taxon>
        <taxon>Pseudomonadati</taxon>
        <taxon>Pseudomonadota</taxon>
        <taxon>Betaproteobacteria</taxon>
        <taxon>Burkholderiales</taxon>
        <taxon>Burkholderiaceae</taxon>
        <taxon>Ralstonia</taxon>
        <taxon>Ralstonia solanacearum species complex</taxon>
    </lineage>
</organism>